<evidence type="ECO:0000256" key="9">
    <source>
        <dbReference type="ARBA" id="ARBA00022842"/>
    </source>
</evidence>
<dbReference type="GO" id="GO:0000287">
    <property type="term" value="F:magnesium ion binding"/>
    <property type="evidence" value="ECO:0007669"/>
    <property type="project" value="InterPro"/>
</dbReference>
<dbReference type="STRING" id="679901.Mzhil_1754"/>
<keyword evidence="10" id="KW-0342">GTP-binding</keyword>
<organism evidence="13 14">
    <name type="scientific">Methanosalsum zhilinae (strain DSM 4017 / NBRC 107636 / OCM 62 / WeN5)</name>
    <name type="common">Methanohalophilus zhilinae</name>
    <dbReference type="NCBI Taxonomy" id="679901"/>
    <lineage>
        <taxon>Archaea</taxon>
        <taxon>Methanobacteriati</taxon>
        <taxon>Methanobacteriota</taxon>
        <taxon>Stenosarchaea group</taxon>
        <taxon>Methanomicrobia</taxon>
        <taxon>Methanosarcinales</taxon>
        <taxon>Methanosarcinaceae</taxon>
        <taxon>Methanosalsum</taxon>
    </lineage>
</organism>
<evidence type="ECO:0000256" key="1">
    <source>
        <dbReference type="ARBA" id="ARBA00001946"/>
    </source>
</evidence>
<gene>
    <name evidence="13" type="ordered locus">Mzhil_1754</name>
</gene>
<keyword evidence="7" id="KW-0479">Metal-binding</keyword>
<dbReference type="HOGENOM" id="CLU_044271_3_1_2"/>
<dbReference type="PANTHER" id="PTHR12729:SF6">
    <property type="entry name" value="TRNA(HIS) GUANYLYLTRANSFERASE-RELATED"/>
    <property type="match status" value="1"/>
</dbReference>
<dbReference type="Proteomes" id="UP000006622">
    <property type="component" value="Chromosome"/>
</dbReference>
<dbReference type="PANTHER" id="PTHR12729">
    <property type="entry name" value="TRNA(HIS) GUANYLYLTRANSFERASE-RELATED"/>
    <property type="match status" value="1"/>
</dbReference>
<evidence type="ECO:0000259" key="12">
    <source>
        <dbReference type="Pfam" id="PF14413"/>
    </source>
</evidence>
<protein>
    <recommendedName>
        <fullName evidence="3">tRNA(His) guanylyltransferase</fullName>
        <ecNumber evidence="3">2.7.7.79</ecNumber>
    </recommendedName>
</protein>
<dbReference type="EC" id="2.7.7.79" evidence="3"/>
<name>F7XMC3_METZD</name>
<evidence type="ECO:0000313" key="14">
    <source>
        <dbReference type="Proteomes" id="UP000006622"/>
    </source>
</evidence>
<evidence type="ECO:0000256" key="8">
    <source>
        <dbReference type="ARBA" id="ARBA00022741"/>
    </source>
</evidence>
<feature type="domain" description="Thg1 C-terminal" evidence="12">
    <location>
        <begin position="122"/>
        <end position="205"/>
    </location>
</feature>
<dbReference type="RefSeq" id="WP_013899025.1">
    <property type="nucleotide sequence ID" value="NC_015676.1"/>
</dbReference>
<keyword evidence="8" id="KW-0547">Nucleotide-binding</keyword>
<evidence type="ECO:0000256" key="2">
    <source>
        <dbReference type="ARBA" id="ARBA00010113"/>
    </source>
</evidence>
<evidence type="ECO:0000256" key="4">
    <source>
        <dbReference type="ARBA" id="ARBA00022679"/>
    </source>
</evidence>
<dbReference type="InterPro" id="IPR024956">
    <property type="entry name" value="tRNAHis_GuaTrfase_cat"/>
</dbReference>
<keyword evidence="9" id="KW-0460">Magnesium</keyword>
<dbReference type="Pfam" id="PF04446">
    <property type="entry name" value="Thg1"/>
    <property type="match status" value="1"/>
</dbReference>
<dbReference type="GO" id="GO:0006400">
    <property type="term" value="P:tRNA modification"/>
    <property type="evidence" value="ECO:0007669"/>
    <property type="project" value="InterPro"/>
</dbReference>
<feature type="domain" description="tRNAHis guanylyltransferase catalytic" evidence="11">
    <location>
        <begin position="13"/>
        <end position="117"/>
    </location>
</feature>
<evidence type="ECO:0000256" key="10">
    <source>
        <dbReference type="ARBA" id="ARBA00023134"/>
    </source>
</evidence>
<evidence type="ECO:0000256" key="7">
    <source>
        <dbReference type="ARBA" id="ARBA00022723"/>
    </source>
</evidence>
<dbReference type="EMBL" id="CP002101">
    <property type="protein sequence ID" value="AEH61589.1"/>
    <property type="molecule type" value="Genomic_DNA"/>
</dbReference>
<sequence>MKIREIYADIRCLPPVIVRIDGRNFKKTLSQFGFKKPYDKRFSQAMADSAELFFKYSGLNPLFAYTFSDEISFLFTELEFDGRIEKLDSVIPSYISSALAIELDLERPVAFDSRIIPLNQNNIQEYLIWRQNETWRNFVSSYGYYTMLEEGMSPDEASSFLKGKKSSDIHELMFERGINLAKLPLWQRRGIVLHKERYTIEGFNPKLNKRTLTTRSRVVQNWDIPEFSSDEGTDFLQKYIGPSL</sequence>
<evidence type="ECO:0000259" key="11">
    <source>
        <dbReference type="Pfam" id="PF04446"/>
    </source>
</evidence>
<dbReference type="Gene3D" id="3.30.70.3000">
    <property type="match status" value="1"/>
</dbReference>
<keyword evidence="6" id="KW-0548">Nucleotidyltransferase</keyword>
<proteinExistence type="inferred from homology"/>
<dbReference type="Pfam" id="PF14413">
    <property type="entry name" value="Thg1C"/>
    <property type="match status" value="1"/>
</dbReference>
<dbReference type="GO" id="GO:0005525">
    <property type="term" value="F:GTP binding"/>
    <property type="evidence" value="ECO:0007669"/>
    <property type="project" value="UniProtKB-KW"/>
</dbReference>
<comment type="similarity">
    <text evidence="2">Belongs to the tRNA(His) guanylyltransferase family.</text>
</comment>
<evidence type="ECO:0000256" key="5">
    <source>
        <dbReference type="ARBA" id="ARBA00022694"/>
    </source>
</evidence>
<dbReference type="InterPro" id="IPR007537">
    <property type="entry name" value="tRNAHis_GuaTrfase_Thg1"/>
</dbReference>
<keyword evidence="4" id="KW-0808">Transferase</keyword>
<dbReference type="KEGG" id="mzh:Mzhil_1754"/>
<dbReference type="GO" id="GO:0008193">
    <property type="term" value="F:tRNA guanylyltransferase activity"/>
    <property type="evidence" value="ECO:0007669"/>
    <property type="project" value="UniProtKB-EC"/>
</dbReference>
<evidence type="ECO:0000256" key="3">
    <source>
        <dbReference type="ARBA" id="ARBA00012511"/>
    </source>
</evidence>
<evidence type="ECO:0000313" key="13">
    <source>
        <dbReference type="EMBL" id="AEH61589.1"/>
    </source>
</evidence>
<keyword evidence="14" id="KW-1185">Reference proteome</keyword>
<dbReference type="InterPro" id="IPR025845">
    <property type="entry name" value="Thg1_C_dom"/>
</dbReference>
<comment type="cofactor">
    <cofactor evidence="1">
        <name>Mg(2+)</name>
        <dbReference type="ChEBI" id="CHEBI:18420"/>
    </cofactor>
</comment>
<dbReference type="GeneID" id="10823395"/>
<dbReference type="InterPro" id="IPR038469">
    <property type="entry name" value="tRNAHis_GuaTrfase_Thg1_sf"/>
</dbReference>
<evidence type="ECO:0000256" key="6">
    <source>
        <dbReference type="ARBA" id="ARBA00022695"/>
    </source>
</evidence>
<dbReference type="AlphaFoldDB" id="F7XMC3"/>
<keyword evidence="5" id="KW-0819">tRNA processing</keyword>
<reference evidence="13 14" key="1">
    <citation type="submission" date="2010-07" db="EMBL/GenBank/DDBJ databases">
        <title>The complete genome of Methanosalsum zhilinae DSM 4017.</title>
        <authorList>
            <consortium name="US DOE Joint Genome Institute (JGI-PGF)"/>
            <person name="Lucas S."/>
            <person name="Copeland A."/>
            <person name="Lapidus A."/>
            <person name="Glavina del Rio T."/>
            <person name="Dalin E."/>
            <person name="Tice H."/>
            <person name="Bruce D."/>
            <person name="Goodwin L."/>
            <person name="Pitluck S."/>
            <person name="Kyrpides N."/>
            <person name="Mavromatis K."/>
            <person name="Ovchinnikova G."/>
            <person name="Daligault H."/>
            <person name="Detter J.C."/>
            <person name="Han C."/>
            <person name="Tapia R."/>
            <person name="Larimer F."/>
            <person name="Land M."/>
            <person name="Hauser L."/>
            <person name="Markowitz V."/>
            <person name="Cheng J.-F."/>
            <person name="Hugenholtz P."/>
            <person name="Woyke T."/>
            <person name="Wu D."/>
            <person name="Spring S."/>
            <person name="Schueler E."/>
            <person name="Brambilla E."/>
            <person name="Klenk H.-P."/>
            <person name="Eisen J.A."/>
        </authorList>
    </citation>
    <scope>NUCLEOTIDE SEQUENCE [LARGE SCALE GENOMIC DNA]</scope>
    <source>
        <strain evidence="14">DSM 4017 / NBRC 107636 / OCM 62 / WeN5</strain>
    </source>
</reference>
<dbReference type="OrthoDB" id="24661at2157"/>
<accession>F7XMC3</accession>